<dbReference type="EMBL" id="SDBX01000015">
    <property type="protein sequence ID" value="TCW73355.1"/>
    <property type="molecule type" value="Genomic_DNA"/>
</dbReference>
<protein>
    <submittedName>
        <fullName evidence="2">DUF2335 domain-containing protein</fullName>
    </submittedName>
</protein>
<keyword evidence="1" id="KW-0472">Membrane</keyword>
<dbReference type="RefSeq" id="WP_061112852.1">
    <property type="nucleotide sequence ID" value="NZ_CAAHAP010000004.1"/>
</dbReference>
<dbReference type="Pfam" id="PF10097">
    <property type="entry name" value="DUF2335"/>
    <property type="match status" value="1"/>
</dbReference>
<dbReference type="InterPro" id="IPR019284">
    <property type="entry name" value="RP532"/>
</dbReference>
<proteinExistence type="predicted"/>
<keyword evidence="1" id="KW-1133">Transmembrane helix</keyword>
<evidence type="ECO:0000256" key="1">
    <source>
        <dbReference type="SAM" id="Phobius"/>
    </source>
</evidence>
<feature type="transmembrane region" description="Helical" evidence="1">
    <location>
        <begin position="128"/>
        <end position="148"/>
    </location>
</feature>
<gene>
    <name evidence="2" type="ORF">ETE95_15155</name>
</gene>
<organism evidence="2">
    <name type="scientific">Klebsiella pneumoniae</name>
    <dbReference type="NCBI Taxonomy" id="573"/>
    <lineage>
        <taxon>Bacteria</taxon>
        <taxon>Pseudomonadati</taxon>
        <taxon>Pseudomonadota</taxon>
        <taxon>Gammaproteobacteria</taxon>
        <taxon>Enterobacterales</taxon>
        <taxon>Enterobacteriaceae</taxon>
        <taxon>Klebsiella/Raoultella group</taxon>
        <taxon>Klebsiella</taxon>
        <taxon>Klebsiella pneumoniae complex</taxon>
    </lineage>
</organism>
<evidence type="ECO:0000313" key="2">
    <source>
        <dbReference type="EMBL" id="TCW73355.1"/>
    </source>
</evidence>
<dbReference type="AlphaFoldDB" id="A0A483EBL6"/>
<keyword evidence="1" id="KW-0812">Transmembrane</keyword>
<comment type="caution">
    <text evidence="2">The sequence shown here is derived from an EMBL/GenBank/DDBJ whole genome shotgun (WGS) entry which is preliminary data.</text>
</comment>
<sequence>MQQKPKPQSNNNVVAKAGKIEKELEANPEIIDVLLGSGKFQAMVRHETHYSGPLPPPEVMRSYDEILPGGAERLFAMAENEQKFRHSTQDMAIRGTISRDKRGQWMGFAITMVILGIASVFAYRGNTIFAGTLIGLDLIGLATVFVIGRRTPPRKEG</sequence>
<accession>A0A483EBL6</accession>
<name>A0A483EBL6_KLEPN</name>
<feature type="transmembrane region" description="Helical" evidence="1">
    <location>
        <begin position="105"/>
        <end position="122"/>
    </location>
</feature>
<reference evidence="2" key="1">
    <citation type="submission" date="2019-01" db="EMBL/GenBank/DDBJ databases">
        <authorList>
            <person name="Lista F."/>
            <person name="Anselmo A."/>
        </authorList>
    </citation>
    <scope>NUCLEOTIDE SEQUENCE</scope>
    <source>
        <strain evidence="2">25S</strain>
    </source>
</reference>